<dbReference type="AlphaFoldDB" id="A0A544SQM6"/>
<dbReference type="Proteomes" id="UP000318937">
    <property type="component" value="Unassembled WGS sequence"/>
</dbReference>
<evidence type="ECO:0000313" key="1">
    <source>
        <dbReference type="EMBL" id="TQR07494.1"/>
    </source>
</evidence>
<keyword evidence="2" id="KW-1185">Reference proteome</keyword>
<name>A0A544SQM6_9BACI</name>
<evidence type="ECO:0008006" key="3">
    <source>
        <dbReference type="Google" id="ProtNLM"/>
    </source>
</evidence>
<sequence>MSRLTHARTNGQTVIDKKRGDITGDSFRETVYLTGSMTERSSYWEDITLNILNKKVDLYEGFSLKETVGYNPRLFLEDFTGNQLDDILVVIDTGESECTVNAYLFTFFEGEMRQVFDSEEYNATTDYKINYEDQYKVTIVSSVPQKKYTLDLMYKDKEYLTEIYDENGILKEAIEGWVEPISGLYPIDFSGDGVYELVALQEIAGRYQAEALGYVQNILKWDGREFVTERQSVIIFGEKVDLK</sequence>
<evidence type="ECO:0000313" key="2">
    <source>
        <dbReference type="Proteomes" id="UP000318937"/>
    </source>
</evidence>
<proteinExistence type="predicted"/>
<organism evidence="1 2">
    <name type="scientific">Psychrobacillus soli</name>
    <dbReference type="NCBI Taxonomy" id="1543965"/>
    <lineage>
        <taxon>Bacteria</taxon>
        <taxon>Bacillati</taxon>
        <taxon>Bacillota</taxon>
        <taxon>Bacilli</taxon>
        <taxon>Bacillales</taxon>
        <taxon>Bacillaceae</taxon>
        <taxon>Psychrobacillus</taxon>
    </lineage>
</organism>
<accession>A0A544SQM6</accession>
<protein>
    <recommendedName>
        <fullName evidence="3">VCBS repeat-containing protein</fullName>
    </recommendedName>
</protein>
<gene>
    <name evidence="1" type="ORF">FG383_17895</name>
</gene>
<reference evidence="1 2" key="1">
    <citation type="submission" date="2019-05" db="EMBL/GenBank/DDBJ databases">
        <title>Psychrobacillus vulpis sp. nov., a new species isolated from feces of a red fox that inhabits in The Tablas de Daimiel Natural Park, Albacete, Spain.</title>
        <authorList>
            <person name="Rodriguez M."/>
            <person name="Reina J.C."/>
            <person name="Bejar V."/>
            <person name="Llamas I."/>
        </authorList>
    </citation>
    <scope>NUCLEOTIDE SEQUENCE [LARGE SCALE GENOMIC DNA]</scope>
    <source>
        <strain evidence="1 2">NHI-2</strain>
    </source>
</reference>
<comment type="caution">
    <text evidence="1">The sequence shown here is derived from an EMBL/GenBank/DDBJ whole genome shotgun (WGS) entry which is preliminary data.</text>
</comment>
<dbReference type="OrthoDB" id="1653343at2"/>
<dbReference type="EMBL" id="VDGG01000053">
    <property type="protein sequence ID" value="TQR07494.1"/>
    <property type="molecule type" value="Genomic_DNA"/>
</dbReference>